<dbReference type="EMBL" id="FXTD01000002">
    <property type="protein sequence ID" value="SMO47665.1"/>
    <property type="molecule type" value="Genomic_DNA"/>
</dbReference>
<dbReference type="InterPro" id="IPR016181">
    <property type="entry name" value="Acyl_CoA_acyltransferase"/>
</dbReference>
<dbReference type="InterPro" id="IPR000182">
    <property type="entry name" value="GNAT_dom"/>
</dbReference>
<dbReference type="Proteomes" id="UP000319712">
    <property type="component" value="Unassembled WGS sequence"/>
</dbReference>
<protein>
    <submittedName>
        <fullName evidence="3">Ribosomal protein S18 acetylase RimI</fullName>
    </submittedName>
</protein>
<dbReference type="GO" id="GO:0005840">
    <property type="term" value="C:ribosome"/>
    <property type="evidence" value="ECO:0007669"/>
    <property type="project" value="UniProtKB-KW"/>
</dbReference>
<sequence>MADPADRNSADRDALDRNSADSDSDSADHAPVPERIAIEPATAGDRLDALRVLDAAMLETDADDLSARIDAGDALVARFERTGSVVGALVVTRPEPGRRHVDAVAVRRARRGRGIGSALVARAVRDARADPDADAITATFDADLRGFYAELGFAVEPVEGGRLRGRRAVGSPDSNGG</sequence>
<dbReference type="GO" id="GO:0016747">
    <property type="term" value="F:acyltransferase activity, transferring groups other than amino-acyl groups"/>
    <property type="evidence" value="ECO:0007669"/>
    <property type="project" value="InterPro"/>
</dbReference>
<feature type="domain" description="N-acetyltransferase" evidence="2">
    <location>
        <begin position="36"/>
        <end position="170"/>
    </location>
</feature>
<proteinExistence type="predicted"/>
<organism evidence="3 4">
    <name type="scientific">Halorubrum cibi</name>
    <dbReference type="NCBI Taxonomy" id="413815"/>
    <lineage>
        <taxon>Archaea</taxon>
        <taxon>Methanobacteriati</taxon>
        <taxon>Methanobacteriota</taxon>
        <taxon>Stenosarchaea group</taxon>
        <taxon>Halobacteria</taxon>
        <taxon>Halobacteriales</taxon>
        <taxon>Haloferacaceae</taxon>
        <taxon>Halorubrum</taxon>
    </lineage>
</organism>
<keyword evidence="3" id="KW-0689">Ribosomal protein</keyword>
<keyword evidence="3" id="KW-0687">Ribonucleoprotein</keyword>
<dbReference type="PROSITE" id="PS51186">
    <property type="entry name" value="GNAT"/>
    <property type="match status" value="1"/>
</dbReference>
<evidence type="ECO:0000256" key="1">
    <source>
        <dbReference type="SAM" id="MobiDB-lite"/>
    </source>
</evidence>
<dbReference type="Pfam" id="PF00583">
    <property type="entry name" value="Acetyltransf_1"/>
    <property type="match status" value="1"/>
</dbReference>
<reference evidence="3 4" key="1">
    <citation type="submission" date="2017-05" db="EMBL/GenBank/DDBJ databases">
        <authorList>
            <person name="Varghese N."/>
            <person name="Submissions S."/>
        </authorList>
    </citation>
    <scope>NUCLEOTIDE SEQUENCE [LARGE SCALE GENOMIC DNA]</scope>
    <source>
        <strain evidence="3 4">DSM 19504</strain>
    </source>
</reference>
<evidence type="ECO:0000313" key="3">
    <source>
        <dbReference type="EMBL" id="SMO47665.1"/>
    </source>
</evidence>
<feature type="compositionally biased region" description="Basic and acidic residues" evidence="1">
    <location>
        <begin position="1"/>
        <end position="32"/>
    </location>
</feature>
<accession>A0A521BKR7</accession>
<dbReference type="AlphaFoldDB" id="A0A521BKR7"/>
<dbReference type="SUPFAM" id="SSF55729">
    <property type="entry name" value="Acyl-CoA N-acyltransferases (Nat)"/>
    <property type="match status" value="1"/>
</dbReference>
<evidence type="ECO:0000259" key="2">
    <source>
        <dbReference type="PROSITE" id="PS51186"/>
    </source>
</evidence>
<dbReference type="Gene3D" id="3.40.630.30">
    <property type="match status" value="1"/>
</dbReference>
<evidence type="ECO:0000313" key="4">
    <source>
        <dbReference type="Proteomes" id="UP000319712"/>
    </source>
</evidence>
<feature type="region of interest" description="Disordered" evidence="1">
    <location>
        <begin position="1"/>
        <end position="40"/>
    </location>
</feature>
<name>A0A521BKR7_9EURY</name>
<gene>
    <name evidence="3" type="ORF">SAMN06264867_102317</name>
</gene>
<keyword evidence="4" id="KW-1185">Reference proteome</keyword>